<dbReference type="Pfam" id="PF13302">
    <property type="entry name" value="Acetyltransf_3"/>
    <property type="match status" value="1"/>
</dbReference>
<dbReference type="GO" id="GO:0016747">
    <property type="term" value="F:acyltransferase activity, transferring groups other than amino-acyl groups"/>
    <property type="evidence" value="ECO:0007669"/>
    <property type="project" value="InterPro"/>
</dbReference>
<dbReference type="InterPro" id="IPR016181">
    <property type="entry name" value="Acyl_CoA_acyltransferase"/>
</dbReference>
<proteinExistence type="predicted"/>
<sequence length="192" mass="22382">MIAETERLIIRNWRAGDEDSFFRLNSDEQIMEFFPFRRNRHETRDILHTLIRRIEETGYGFFALQTRDDENAIGFIGLSMPDLHPNVEKGSVEIGWRLMPEHWGKGYATEAAERLLQMGFEERGLTEIVSFAVPANKRSTAVMKRLGMHYDPVRDFDHPMIPDDAAHLKRHVVYALTAQDWRRRKAHADTGS</sequence>
<accession>A0A9X3UG38</accession>
<evidence type="ECO:0000313" key="2">
    <source>
        <dbReference type="EMBL" id="MDA5397774.1"/>
    </source>
</evidence>
<dbReference type="PROSITE" id="PS51186">
    <property type="entry name" value="GNAT"/>
    <property type="match status" value="1"/>
</dbReference>
<dbReference type="InterPro" id="IPR000182">
    <property type="entry name" value="GNAT_dom"/>
</dbReference>
<comment type="caution">
    <text evidence="2">The sequence shown here is derived from an EMBL/GenBank/DDBJ whole genome shotgun (WGS) entry which is preliminary data.</text>
</comment>
<reference evidence="2" key="1">
    <citation type="submission" date="2022-11" db="EMBL/GenBank/DDBJ databases">
        <title>Draft genome sequence of Hoeflea poritis E7-10 and Hoeflea prorocentri PM5-8, separated from scleractinian coral Porites lutea and marine dinoflagellate.</title>
        <authorList>
            <person name="Zhang G."/>
            <person name="Wei Q."/>
            <person name="Cai L."/>
        </authorList>
    </citation>
    <scope>NUCLEOTIDE SEQUENCE</scope>
    <source>
        <strain evidence="2">PM5-8</strain>
    </source>
</reference>
<dbReference type="SUPFAM" id="SSF55729">
    <property type="entry name" value="Acyl-CoA N-acyltransferases (Nat)"/>
    <property type="match status" value="1"/>
</dbReference>
<dbReference type="AlphaFoldDB" id="A0A9X3UG38"/>
<dbReference type="Proteomes" id="UP001151234">
    <property type="component" value="Unassembled WGS sequence"/>
</dbReference>
<evidence type="ECO:0000313" key="3">
    <source>
        <dbReference type="Proteomes" id="UP001151234"/>
    </source>
</evidence>
<name>A0A9X3UG38_9HYPH</name>
<dbReference type="RefSeq" id="WP_267989224.1">
    <property type="nucleotide sequence ID" value="NZ_JAPJZI010000001.1"/>
</dbReference>
<feature type="domain" description="N-acetyltransferase" evidence="1">
    <location>
        <begin position="20"/>
        <end position="179"/>
    </location>
</feature>
<dbReference type="InterPro" id="IPR051531">
    <property type="entry name" value="N-acetyltransferase"/>
</dbReference>
<dbReference type="PANTHER" id="PTHR43792">
    <property type="entry name" value="GNAT FAMILY, PUTATIVE (AFU_ORTHOLOGUE AFUA_3G00765)-RELATED-RELATED"/>
    <property type="match status" value="1"/>
</dbReference>
<gene>
    <name evidence="2" type="ORF">OQ273_04230</name>
</gene>
<protein>
    <submittedName>
        <fullName evidence="2">GNAT family N-acetyltransferase</fullName>
    </submittedName>
</protein>
<organism evidence="2 3">
    <name type="scientific">Hoeflea prorocentri</name>
    <dbReference type="NCBI Taxonomy" id="1922333"/>
    <lineage>
        <taxon>Bacteria</taxon>
        <taxon>Pseudomonadati</taxon>
        <taxon>Pseudomonadota</taxon>
        <taxon>Alphaproteobacteria</taxon>
        <taxon>Hyphomicrobiales</taxon>
        <taxon>Rhizobiaceae</taxon>
        <taxon>Hoeflea</taxon>
    </lineage>
</organism>
<evidence type="ECO:0000259" key="1">
    <source>
        <dbReference type="PROSITE" id="PS51186"/>
    </source>
</evidence>
<dbReference type="Gene3D" id="3.40.630.30">
    <property type="match status" value="1"/>
</dbReference>
<keyword evidence="3" id="KW-1185">Reference proteome</keyword>
<dbReference type="EMBL" id="JAPJZI010000001">
    <property type="protein sequence ID" value="MDA5397774.1"/>
    <property type="molecule type" value="Genomic_DNA"/>
</dbReference>
<dbReference type="PANTHER" id="PTHR43792:SF1">
    <property type="entry name" value="N-ACETYLTRANSFERASE DOMAIN-CONTAINING PROTEIN"/>
    <property type="match status" value="1"/>
</dbReference>